<gene>
    <name evidence="2" type="ORF">EDD71_1567</name>
</gene>
<name>A0A4R7K425_9CLOT</name>
<keyword evidence="1" id="KW-0472">Membrane</keyword>
<proteinExistence type="predicted"/>
<dbReference type="EMBL" id="SOAZ01000056">
    <property type="protein sequence ID" value="TDT45641.1"/>
    <property type="molecule type" value="Genomic_DNA"/>
</dbReference>
<comment type="caution">
    <text evidence="2">The sequence shown here is derived from an EMBL/GenBank/DDBJ whole genome shotgun (WGS) entry which is preliminary data.</text>
</comment>
<keyword evidence="3" id="KW-1185">Reference proteome</keyword>
<sequence>MRDRNNKIKHIVISIGLLFCLAIGYLLYLILWGGNYLIFRVSPAINTVSKINSAEKTGGTVELSEADVNGIIETFMKNGISKSGFTVNKIYSKISEGKVYIYIPGRYGSLKVMLYCEGNLSYKNDKINFVPSIFKVGKLKLSKSFVMNRLKTFSDDGITVLENSIEIDKDVIPFGFSNLIVDNDKVIVSVEKVTKETDKSQAGVSTEEKSVSNEDLLKKASRQLNGAHSSVKSPKNKDIIRRIQSTINKMIQNPLYPYHKDAEEVKAMKNQLTQGEKDELQNAILDNMDTSTIKQIRSTFGI</sequence>
<evidence type="ECO:0000313" key="2">
    <source>
        <dbReference type="EMBL" id="TDT45641.1"/>
    </source>
</evidence>
<dbReference type="Proteomes" id="UP000295325">
    <property type="component" value="Unassembled WGS sequence"/>
</dbReference>
<dbReference type="OrthoDB" id="1894053at2"/>
<evidence type="ECO:0000256" key="1">
    <source>
        <dbReference type="SAM" id="Phobius"/>
    </source>
</evidence>
<keyword evidence="1" id="KW-1133">Transmembrane helix</keyword>
<dbReference type="AlphaFoldDB" id="A0A4R7K425"/>
<keyword evidence="1" id="KW-0812">Transmembrane</keyword>
<protein>
    <submittedName>
        <fullName evidence="2">Uncharacterized protein</fullName>
    </submittedName>
</protein>
<evidence type="ECO:0000313" key="3">
    <source>
        <dbReference type="Proteomes" id="UP000295325"/>
    </source>
</evidence>
<accession>A0A4R7K425</accession>
<feature type="transmembrane region" description="Helical" evidence="1">
    <location>
        <begin position="12"/>
        <end position="33"/>
    </location>
</feature>
<dbReference type="RefSeq" id="WP_133629518.1">
    <property type="nucleotide sequence ID" value="NZ_SOAZ01000056.1"/>
</dbReference>
<reference evidence="2 3" key="1">
    <citation type="submission" date="2019-03" db="EMBL/GenBank/DDBJ databases">
        <title>Genomic Encyclopedia of Type Strains, Phase IV (KMG-IV): sequencing the most valuable type-strain genomes for metagenomic binning, comparative biology and taxonomic classification.</title>
        <authorList>
            <person name="Goeker M."/>
        </authorList>
    </citation>
    <scope>NUCLEOTIDE SEQUENCE [LARGE SCALE GENOMIC DNA]</scope>
    <source>
        <strain evidence="2 3">DSM 24455</strain>
    </source>
</reference>
<organism evidence="2 3">
    <name type="scientific">Fonticella tunisiensis</name>
    <dbReference type="NCBI Taxonomy" id="1096341"/>
    <lineage>
        <taxon>Bacteria</taxon>
        <taxon>Bacillati</taxon>
        <taxon>Bacillota</taxon>
        <taxon>Clostridia</taxon>
        <taxon>Eubacteriales</taxon>
        <taxon>Clostridiaceae</taxon>
        <taxon>Fonticella</taxon>
    </lineage>
</organism>